<name>X1KFV1_9ZZZZ</name>
<dbReference type="InterPro" id="IPR012878">
    <property type="entry name" value="Beta-AFase-like_GH127_cat"/>
</dbReference>
<protein>
    <recommendedName>
        <fullName evidence="1">Non-reducing end beta-L-arabinofuranosidase-like GH127 catalytic domain-containing protein</fullName>
    </recommendedName>
</protein>
<feature type="non-terminal residue" evidence="2">
    <location>
        <position position="1"/>
    </location>
</feature>
<dbReference type="SUPFAM" id="SSF48208">
    <property type="entry name" value="Six-hairpin glycosidases"/>
    <property type="match status" value="1"/>
</dbReference>
<dbReference type="EMBL" id="BARV01009915">
    <property type="protein sequence ID" value="GAI05538.1"/>
    <property type="molecule type" value="Genomic_DNA"/>
</dbReference>
<gene>
    <name evidence="2" type="ORF">S06H3_19374</name>
</gene>
<dbReference type="PANTHER" id="PTHR31151:SF0">
    <property type="entry name" value="PROLINE-TRNA LIGASE (DUF1680)"/>
    <property type="match status" value="1"/>
</dbReference>
<dbReference type="AlphaFoldDB" id="X1KFV1"/>
<evidence type="ECO:0000259" key="1">
    <source>
        <dbReference type="Pfam" id="PF07944"/>
    </source>
</evidence>
<reference evidence="2" key="1">
    <citation type="journal article" date="2014" name="Front. Microbiol.">
        <title>High frequency of phylogenetically diverse reductive dehalogenase-homologous genes in deep subseafloor sedimentary metagenomes.</title>
        <authorList>
            <person name="Kawai M."/>
            <person name="Futagami T."/>
            <person name="Toyoda A."/>
            <person name="Takaki Y."/>
            <person name="Nishi S."/>
            <person name="Hori S."/>
            <person name="Arai W."/>
            <person name="Tsubouchi T."/>
            <person name="Morono Y."/>
            <person name="Uchiyama I."/>
            <person name="Ito T."/>
            <person name="Fujiyama A."/>
            <person name="Inagaki F."/>
            <person name="Takami H."/>
        </authorList>
    </citation>
    <scope>NUCLEOTIDE SEQUENCE</scope>
    <source>
        <strain evidence="2">Expedition CK06-06</strain>
    </source>
</reference>
<evidence type="ECO:0000313" key="2">
    <source>
        <dbReference type="EMBL" id="GAI05538.1"/>
    </source>
</evidence>
<dbReference type="PANTHER" id="PTHR31151">
    <property type="entry name" value="PROLINE-TRNA LIGASE (DUF1680)"/>
    <property type="match status" value="1"/>
</dbReference>
<dbReference type="GO" id="GO:0005975">
    <property type="term" value="P:carbohydrate metabolic process"/>
    <property type="evidence" value="ECO:0007669"/>
    <property type="project" value="InterPro"/>
</dbReference>
<dbReference type="InterPro" id="IPR008928">
    <property type="entry name" value="6-hairpin_glycosidase_sf"/>
</dbReference>
<organism evidence="2">
    <name type="scientific">marine sediment metagenome</name>
    <dbReference type="NCBI Taxonomy" id="412755"/>
    <lineage>
        <taxon>unclassified sequences</taxon>
        <taxon>metagenomes</taxon>
        <taxon>ecological metagenomes</taxon>
    </lineage>
</organism>
<dbReference type="Pfam" id="PF07944">
    <property type="entry name" value="Beta-AFase-like_GH127_cat"/>
    <property type="match status" value="1"/>
</dbReference>
<accession>X1KFV1</accession>
<sequence>RKIENLLYEWGKTIEPDGFFFYSKNAVYHYAFDKMAGGLVDVYQYTGIEDAIIYLDKITSWAEKNLSRKNIYADNDCCFDCSAEWYTLPENLYRAYVITGNKRFKDFGDKFLYKDYYIFFERNDYEGLMNTGGKSVSRRYHAYSHINALSSAAMFYYLTGEKKYLQVLKNAYNIIKDTQLYNTGGYGPGETFMYPSQRTETLYSEDFHFETACGSWAIFKLVRYLMEFSGNAIYGDWAEKVIYNGVGAMPLGFRRVAIYKIKFI</sequence>
<comment type="caution">
    <text evidence="2">The sequence shown here is derived from an EMBL/GenBank/DDBJ whole genome shotgun (WGS) entry which is preliminary data.</text>
</comment>
<feature type="domain" description="Non-reducing end beta-L-arabinofuranosidase-like GH127 catalytic" evidence="1">
    <location>
        <begin position="29"/>
        <end position="246"/>
    </location>
</feature>
<proteinExistence type="predicted"/>